<reference evidence="1 2" key="1">
    <citation type="submission" date="2024-06" db="EMBL/GenBank/DDBJ databases">
        <title>Complete genome of Phlyctema vagabunda strain 19-DSS-EL-015.</title>
        <authorList>
            <person name="Fiorenzani C."/>
        </authorList>
    </citation>
    <scope>NUCLEOTIDE SEQUENCE [LARGE SCALE GENOMIC DNA]</scope>
    <source>
        <strain evidence="1 2">19-DSS-EL-015</strain>
    </source>
</reference>
<evidence type="ECO:0000313" key="1">
    <source>
        <dbReference type="EMBL" id="KAL3426197.1"/>
    </source>
</evidence>
<keyword evidence="2" id="KW-1185">Reference proteome</keyword>
<gene>
    <name evidence="1" type="ORF">PVAG01_02988</name>
</gene>
<comment type="caution">
    <text evidence="1">The sequence shown here is derived from an EMBL/GenBank/DDBJ whole genome shotgun (WGS) entry which is preliminary data.</text>
</comment>
<accession>A0ABR4PS85</accession>
<dbReference type="EMBL" id="JBFCZG010000002">
    <property type="protein sequence ID" value="KAL3426197.1"/>
    <property type="molecule type" value="Genomic_DNA"/>
</dbReference>
<protein>
    <submittedName>
        <fullName evidence="1">Amidase</fullName>
    </submittedName>
</protein>
<dbReference type="Proteomes" id="UP001629113">
    <property type="component" value="Unassembled WGS sequence"/>
</dbReference>
<proteinExistence type="predicted"/>
<dbReference type="SUPFAM" id="SSF75304">
    <property type="entry name" value="Amidase signature (AS) enzymes"/>
    <property type="match status" value="1"/>
</dbReference>
<organism evidence="1 2">
    <name type="scientific">Phlyctema vagabunda</name>
    <dbReference type="NCBI Taxonomy" id="108571"/>
    <lineage>
        <taxon>Eukaryota</taxon>
        <taxon>Fungi</taxon>
        <taxon>Dikarya</taxon>
        <taxon>Ascomycota</taxon>
        <taxon>Pezizomycotina</taxon>
        <taxon>Leotiomycetes</taxon>
        <taxon>Helotiales</taxon>
        <taxon>Dermateaceae</taxon>
        <taxon>Phlyctema</taxon>
    </lineage>
</organism>
<dbReference type="InterPro" id="IPR036928">
    <property type="entry name" value="AS_sf"/>
</dbReference>
<evidence type="ECO:0000313" key="2">
    <source>
        <dbReference type="Proteomes" id="UP001629113"/>
    </source>
</evidence>
<sequence>MANFTSVPSLALPARFAAMEDRIEEDVPVGIMGMGEWGSENTPLRWGFHVEISSGEPLQRPPIWFDVVEAAKEYMEIDPFLDVFEESLIDI</sequence>
<name>A0ABR4PS85_9HELO</name>